<dbReference type="GO" id="GO:0003677">
    <property type="term" value="F:DNA binding"/>
    <property type="evidence" value="ECO:0007669"/>
    <property type="project" value="UniProtKB-KW"/>
</dbReference>
<dbReference type="SUPFAM" id="SSF46785">
    <property type="entry name" value="Winged helix' DNA-binding domain"/>
    <property type="match status" value="1"/>
</dbReference>
<evidence type="ECO:0000259" key="4">
    <source>
        <dbReference type="PROSITE" id="PS50995"/>
    </source>
</evidence>
<dbReference type="Pfam" id="PF12802">
    <property type="entry name" value="MarR_2"/>
    <property type="match status" value="1"/>
</dbReference>
<protein>
    <submittedName>
        <fullName evidence="5">MarR family transcriptional regulator</fullName>
    </submittedName>
</protein>
<dbReference type="GO" id="GO:0006950">
    <property type="term" value="P:response to stress"/>
    <property type="evidence" value="ECO:0007669"/>
    <property type="project" value="TreeGrafter"/>
</dbReference>
<dbReference type="Gene3D" id="1.10.10.10">
    <property type="entry name" value="Winged helix-like DNA-binding domain superfamily/Winged helix DNA-binding domain"/>
    <property type="match status" value="1"/>
</dbReference>
<dbReference type="InterPro" id="IPR023187">
    <property type="entry name" value="Tscrpt_reg_MarR-type_CS"/>
</dbReference>
<keyword evidence="1" id="KW-0805">Transcription regulation</keyword>
<evidence type="ECO:0000313" key="6">
    <source>
        <dbReference type="Proteomes" id="UP000318331"/>
    </source>
</evidence>
<gene>
    <name evidence="5" type="ORF">FB466_1558</name>
</gene>
<dbReference type="EMBL" id="VFPN01000002">
    <property type="protein sequence ID" value="TQM63300.1"/>
    <property type="molecule type" value="Genomic_DNA"/>
</dbReference>
<dbReference type="InterPro" id="IPR036390">
    <property type="entry name" value="WH_DNA-bd_sf"/>
</dbReference>
<sequence length="156" mass="17765">MTSHLQRASDTWEALFRAQVVLMRHYTARDVWGSLSPKEYDVLYTLSRGPDGGMRLHDINNSILISQPSLSRMMERLERRDLVERAPAPGDGRGVVVRLTAEGTRVRQDIGRRHARDIEDTVGEFLSDDEMDTLRALSTRLTSAMQARTHTEKSSR</sequence>
<keyword evidence="6" id="KW-1185">Reference proteome</keyword>
<reference evidence="5 6" key="1">
    <citation type="submission" date="2019-06" db="EMBL/GenBank/DDBJ databases">
        <title>Sequencing the genomes of 1000 actinobacteria strains.</title>
        <authorList>
            <person name="Klenk H.-P."/>
        </authorList>
    </citation>
    <scope>NUCLEOTIDE SEQUENCE [LARGE SCALE GENOMIC DNA]</scope>
    <source>
        <strain evidence="5 6">DSM 18031</strain>
    </source>
</reference>
<dbReference type="AlphaFoldDB" id="A0A543HYF1"/>
<evidence type="ECO:0000313" key="5">
    <source>
        <dbReference type="EMBL" id="TQM63300.1"/>
    </source>
</evidence>
<comment type="caution">
    <text evidence="5">The sequence shown here is derived from an EMBL/GenBank/DDBJ whole genome shotgun (WGS) entry which is preliminary data.</text>
</comment>
<dbReference type="PROSITE" id="PS50995">
    <property type="entry name" value="HTH_MARR_2"/>
    <property type="match status" value="1"/>
</dbReference>
<dbReference type="InterPro" id="IPR000835">
    <property type="entry name" value="HTH_MarR-typ"/>
</dbReference>
<dbReference type="RefSeq" id="WP_246054578.1">
    <property type="nucleotide sequence ID" value="NZ_BAAAYS010000021.1"/>
</dbReference>
<name>A0A543HYF1_9MICO</name>
<dbReference type="PROSITE" id="PS01117">
    <property type="entry name" value="HTH_MARR_1"/>
    <property type="match status" value="1"/>
</dbReference>
<dbReference type="SMART" id="SM00347">
    <property type="entry name" value="HTH_MARR"/>
    <property type="match status" value="1"/>
</dbReference>
<organism evidence="5 6">
    <name type="scientific">Klugiella xanthotipulae</name>
    <dbReference type="NCBI Taxonomy" id="244735"/>
    <lineage>
        <taxon>Bacteria</taxon>
        <taxon>Bacillati</taxon>
        <taxon>Actinomycetota</taxon>
        <taxon>Actinomycetes</taxon>
        <taxon>Micrococcales</taxon>
        <taxon>Microbacteriaceae</taxon>
        <taxon>Klugiella</taxon>
    </lineage>
</organism>
<dbReference type="Proteomes" id="UP000318331">
    <property type="component" value="Unassembled WGS sequence"/>
</dbReference>
<evidence type="ECO:0000256" key="2">
    <source>
        <dbReference type="ARBA" id="ARBA00023125"/>
    </source>
</evidence>
<accession>A0A543HYF1</accession>
<keyword evidence="2" id="KW-0238">DNA-binding</keyword>
<dbReference type="PANTHER" id="PTHR33164:SF43">
    <property type="entry name" value="HTH-TYPE TRANSCRIPTIONAL REPRESSOR YETL"/>
    <property type="match status" value="1"/>
</dbReference>
<dbReference type="PANTHER" id="PTHR33164">
    <property type="entry name" value="TRANSCRIPTIONAL REGULATOR, MARR FAMILY"/>
    <property type="match status" value="1"/>
</dbReference>
<dbReference type="InterPro" id="IPR039422">
    <property type="entry name" value="MarR/SlyA-like"/>
</dbReference>
<dbReference type="GO" id="GO:0003700">
    <property type="term" value="F:DNA-binding transcription factor activity"/>
    <property type="evidence" value="ECO:0007669"/>
    <property type="project" value="InterPro"/>
</dbReference>
<dbReference type="PRINTS" id="PR00598">
    <property type="entry name" value="HTHMARR"/>
</dbReference>
<keyword evidence="3" id="KW-0804">Transcription</keyword>
<proteinExistence type="predicted"/>
<evidence type="ECO:0000256" key="3">
    <source>
        <dbReference type="ARBA" id="ARBA00023163"/>
    </source>
</evidence>
<feature type="domain" description="HTH marR-type" evidence="4">
    <location>
        <begin position="1"/>
        <end position="143"/>
    </location>
</feature>
<dbReference type="InterPro" id="IPR036388">
    <property type="entry name" value="WH-like_DNA-bd_sf"/>
</dbReference>
<evidence type="ECO:0000256" key="1">
    <source>
        <dbReference type="ARBA" id="ARBA00023015"/>
    </source>
</evidence>